<evidence type="ECO:0000313" key="1">
    <source>
        <dbReference type="EMBL" id="QNP59265.1"/>
    </source>
</evidence>
<organism evidence="1 2">
    <name type="scientific">Paenacidovorax monticola</name>
    <dbReference type="NCBI Taxonomy" id="1926868"/>
    <lineage>
        <taxon>Bacteria</taxon>
        <taxon>Pseudomonadati</taxon>
        <taxon>Pseudomonadota</taxon>
        <taxon>Betaproteobacteria</taxon>
        <taxon>Burkholderiales</taxon>
        <taxon>Comamonadaceae</taxon>
        <taxon>Paenacidovorax</taxon>
    </lineage>
</organism>
<dbReference type="RefSeq" id="WP_187736250.1">
    <property type="nucleotide sequence ID" value="NZ_CP060790.1"/>
</dbReference>
<proteinExistence type="predicted"/>
<dbReference type="AlphaFoldDB" id="A0A7H0HFE9"/>
<dbReference type="InterPro" id="IPR019198">
    <property type="entry name" value="Beta_propeller_containing"/>
</dbReference>
<dbReference type="Pfam" id="PF09826">
    <property type="entry name" value="Beta_propel"/>
    <property type="match status" value="1"/>
</dbReference>
<dbReference type="PROSITE" id="PS51257">
    <property type="entry name" value="PROKAR_LIPOPROTEIN"/>
    <property type="match status" value="1"/>
</dbReference>
<name>A0A7H0HFE9_9BURK</name>
<gene>
    <name evidence="1" type="ORF">H9L24_21000</name>
</gene>
<reference evidence="1 2" key="1">
    <citation type="submission" date="2020-08" db="EMBL/GenBank/DDBJ databases">
        <title>Genome sequence of Acidovorax monticola KACC 19171T.</title>
        <authorList>
            <person name="Hyun D.-W."/>
            <person name="Bae J.-W."/>
        </authorList>
    </citation>
    <scope>NUCLEOTIDE SEQUENCE [LARGE SCALE GENOMIC DNA]</scope>
    <source>
        <strain evidence="1 2">KACC 19171</strain>
    </source>
</reference>
<sequence length="680" mass="70464">MTMRGLRPGAHWRLAGLGLALGLAACGGGGSDGPGPVPVNEASLRAAQTSGLLAFFKDKIAERAAAGLPGTAVTVPTIHAPEAVSSVVTHAGSAVFEPVAEEADLLKADGGMVYALHRAYATATAKEPPRLAAMARLADGSLQRTAQLALDAQFIPAGLHLASGASRLAVLAAQDPYAGRQTVAGAGGAQFVPEYSRAFALDVYAAARGTAPEPQRRLRIDGLLLGSRMVGNTLYVVSTWSPDLSGFPVPAGASKADVDKALSGLQAAMLLPTVRVDGGAPQALVTADECFVQPGNASLALQVTTLTAIDLGAAGMPRASRCFAGGSEALHLGAASVYLATSRNYRYGASAAGAAFPANSRTDVHKFALRPGQVEYRASGFVDGHLGWDARRLSGRLNEFQGDLRLVTFSGERGQSGEPPVSVLFKPTAPAALQVLREDPSQRVLARIGGVAIKTRVSPVTEGGQQVDAVAFAGPRAYASTFLSSDPTYVLDLSAPARPAQVGELPLSGAAHRFYALPQGWLLAVGRESRVPFDGEIGVPLAPEGVPIRLLDARDPARVRSAGTLLLGRSGTLTGLDASRQALHLLQNPQGGSQWRVAFPARIYQPEANSRVGYQGAARLELDLASGKLAQLPTLGAFDLGSVADGDLQGRYLLSNDRSLQIDSAVYHLSGGQTFSLAGY</sequence>
<dbReference type="Proteomes" id="UP000516057">
    <property type="component" value="Chromosome"/>
</dbReference>
<evidence type="ECO:0000313" key="2">
    <source>
        <dbReference type="Proteomes" id="UP000516057"/>
    </source>
</evidence>
<accession>A0A7H0HFE9</accession>
<protein>
    <submittedName>
        <fullName evidence="1">Beta-propeller domain-containing protein</fullName>
    </submittedName>
</protein>
<dbReference type="KEGG" id="amon:H9L24_21000"/>
<keyword evidence="2" id="KW-1185">Reference proteome</keyword>
<dbReference type="EMBL" id="CP060790">
    <property type="protein sequence ID" value="QNP59265.1"/>
    <property type="molecule type" value="Genomic_DNA"/>
</dbReference>